<dbReference type="SUPFAM" id="SSF46689">
    <property type="entry name" value="Homeodomain-like"/>
    <property type="match status" value="1"/>
</dbReference>
<keyword evidence="4 5" id="KW-0539">Nucleus</keyword>
<sequence length="632" mass="66700">MSGKEQPTGRNRVAQTIATAAAAEIAQRCVRVTICSSNNPSPTPASAAKQLAQTFQLSANSAFNLALPPSFYHRLPTDVPAPNPVNAAECVPSLDYVHSSPSTDPDMDLINPYMRHHSFAAASQSSPPSAAQRHHLAAAAAAGLSNGFADVHAHAMAAADYQQQLADYHSAAAAAAAYASNNNNNNNNSPLMLLKAAHGGGVGARLTEAKSSAEDSPSTTPPPASSRLHSESSPSPRYEHNSSPGVDSAKSFALSQRSSGGEEHCQNSGSSPPPSDYSPENLTSRKYQHPSSGLNPLSLHNNNNNNSGSHPNNNNHSNNNNNNMEHKLPLSFLGPPLAALHSMTTEMKTAQGVGSGAGSGIGSAGNGLVYGHSPNSHLISERVTGSSSSSSSTTTNTQGAANPHGIDTILSKPPPVTSAGLSALTGAGIPRFSIAAAAAGMAQYLSQSQGAPLKTHAGHIVDRTHLYWPGLQGLVANPIAWRERLSNTMSANLSQSHQHHPSNDKDGKKKHTRPTFSGQQIFALEKTFEQTKYLAGPERAKLAYALGMSESQVKVWFQNRRTKWRKRHAAEMATAKRKQDDMGGDNDGDCSETMDSDNESLDMGEAPAQSKRSRSSGSGSQQQQHPQDNYRH</sequence>
<dbReference type="InterPro" id="IPR009057">
    <property type="entry name" value="Homeodomain-like_sf"/>
</dbReference>
<comment type="subcellular location">
    <subcellularLocation>
        <location evidence="1 5 6">Nucleus</location>
    </subcellularLocation>
</comment>
<feature type="region of interest" description="Disordered" evidence="7">
    <location>
        <begin position="567"/>
        <end position="632"/>
    </location>
</feature>
<dbReference type="PRINTS" id="PR00024">
    <property type="entry name" value="HOMEOBOX"/>
</dbReference>
<dbReference type="InterPro" id="IPR017970">
    <property type="entry name" value="Homeobox_CS"/>
</dbReference>
<dbReference type="PROSITE" id="PS50071">
    <property type="entry name" value="HOMEOBOX_2"/>
    <property type="match status" value="1"/>
</dbReference>
<proteinExistence type="predicted"/>
<evidence type="ECO:0000256" key="3">
    <source>
        <dbReference type="ARBA" id="ARBA00023155"/>
    </source>
</evidence>
<accession>A0A484BQU6</accession>
<feature type="compositionally biased region" description="Low complexity" evidence="7">
    <location>
        <begin position="386"/>
        <end position="395"/>
    </location>
</feature>
<dbReference type="Proteomes" id="UP000295192">
    <property type="component" value="Unassembled WGS sequence"/>
</dbReference>
<feature type="compositionally biased region" description="Low complexity" evidence="7">
    <location>
        <begin position="290"/>
        <end position="323"/>
    </location>
</feature>
<dbReference type="STRING" id="7232.A0A484BQU6"/>
<evidence type="ECO:0000256" key="7">
    <source>
        <dbReference type="SAM" id="MobiDB-lite"/>
    </source>
</evidence>
<dbReference type="AlphaFoldDB" id="A0A484BQU6"/>
<evidence type="ECO:0000256" key="6">
    <source>
        <dbReference type="RuleBase" id="RU000682"/>
    </source>
</evidence>
<name>A0A484BQU6_DRONA</name>
<feature type="DNA-binding region" description="Homeobox" evidence="5">
    <location>
        <begin position="509"/>
        <end position="568"/>
    </location>
</feature>
<dbReference type="PRINTS" id="PR00031">
    <property type="entry name" value="HTHREPRESSR"/>
</dbReference>
<feature type="region of interest" description="Disordered" evidence="7">
    <location>
        <begin position="492"/>
        <end position="513"/>
    </location>
</feature>
<gene>
    <name evidence="9" type="ORF">AWZ03_002293</name>
</gene>
<dbReference type="PROSITE" id="PS00027">
    <property type="entry name" value="HOMEOBOX_1"/>
    <property type="match status" value="1"/>
</dbReference>
<dbReference type="InterPro" id="IPR020479">
    <property type="entry name" value="HD_metazoa"/>
</dbReference>
<evidence type="ECO:0000313" key="10">
    <source>
        <dbReference type="Proteomes" id="UP000295192"/>
    </source>
</evidence>
<dbReference type="GO" id="GO:0005634">
    <property type="term" value="C:nucleus"/>
    <property type="evidence" value="ECO:0007669"/>
    <property type="project" value="UniProtKB-SubCell"/>
</dbReference>
<dbReference type="Pfam" id="PF00046">
    <property type="entry name" value="Homeodomain"/>
    <property type="match status" value="1"/>
</dbReference>
<evidence type="ECO:0000259" key="8">
    <source>
        <dbReference type="PROSITE" id="PS50071"/>
    </source>
</evidence>
<dbReference type="InterPro" id="IPR000047">
    <property type="entry name" value="HTH_motif"/>
</dbReference>
<feature type="domain" description="Homeobox" evidence="8">
    <location>
        <begin position="507"/>
        <end position="567"/>
    </location>
</feature>
<keyword evidence="3 5" id="KW-0371">Homeobox</keyword>
<evidence type="ECO:0000313" key="9">
    <source>
        <dbReference type="EMBL" id="TDG51206.1"/>
    </source>
</evidence>
<feature type="region of interest" description="Disordered" evidence="7">
    <location>
        <begin position="203"/>
        <end position="330"/>
    </location>
</feature>
<dbReference type="CDD" id="cd00086">
    <property type="entry name" value="homeodomain"/>
    <property type="match status" value="1"/>
</dbReference>
<dbReference type="FunFam" id="1.10.10.60:FF:000067">
    <property type="entry name" value="NK6 homeobox 1"/>
    <property type="match status" value="1"/>
</dbReference>
<feature type="compositionally biased region" description="Acidic residues" evidence="7">
    <location>
        <begin position="582"/>
        <end position="602"/>
    </location>
</feature>
<protein>
    <recommendedName>
        <fullName evidence="8">Homeobox domain-containing protein</fullName>
    </recommendedName>
</protein>
<dbReference type="PANTHER" id="PTHR24340">
    <property type="entry name" value="HOMEOBOX PROTEIN NKX"/>
    <property type="match status" value="1"/>
</dbReference>
<keyword evidence="2 5" id="KW-0238">DNA-binding</keyword>
<dbReference type="Gene3D" id="1.10.10.60">
    <property type="entry name" value="Homeodomain-like"/>
    <property type="match status" value="1"/>
</dbReference>
<dbReference type="SMART" id="SM00389">
    <property type="entry name" value="HOX"/>
    <property type="match status" value="1"/>
</dbReference>
<dbReference type="EMBL" id="LSRL02000010">
    <property type="protein sequence ID" value="TDG51206.1"/>
    <property type="molecule type" value="Genomic_DNA"/>
</dbReference>
<keyword evidence="10" id="KW-1185">Reference proteome</keyword>
<comment type="caution">
    <text evidence="9">The sequence shown here is derived from an EMBL/GenBank/DDBJ whole genome shotgun (WGS) entry which is preliminary data.</text>
</comment>
<evidence type="ECO:0000256" key="1">
    <source>
        <dbReference type="ARBA" id="ARBA00004123"/>
    </source>
</evidence>
<dbReference type="InterPro" id="IPR001356">
    <property type="entry name" value="HD"/>
</dbReference>
<reference evidence="9 10" key="1">
    <citation type="journal article" date="2019" name="J. Hered.">
        <title>An Improved Genome Assembly for Drosophila navojoa, the Basal Species in the mojavensis Cluster.</title>
        <authorList>
            <person name="Vanderlinde T."/>
            <person name="Dupim E.G."/>
            <person name="Nazario-Yepiz N.O."/>
            <person name="Carvalho A.B."/>
        </authorList>
    </citation>
    <scope>NUCLEOTIDE SEQUENCE [LARGE SCALE GENOMIC DNA]</scope>
    <source>
        <strain evidence="9">Navoj_Jal97</strain>
        <tissue evidence="9">Whole organism</tissue>
    </source>
</reference>
<evidence type="ECO:0000256" key="5">
    <source>
        <dbReference type="PROSITE-ProRule" id="PRU00108"/>
    </source>
</evidence>
<feature type="region of interest" description="Disordered" evidence="7">
    <location>
        <begin position="372"/>
        <end position="413"/>
    </location>
</feature>
<dbReference type="InterPro" id="IPR050394">
    <property type="entry name" value="Homeobox_NK-like"/>
</dbReference>
<organism evidence="9 10">
    <name type="scientific">Drosophila navojoa</name>
    <name type="common">Fruit fly</name>
    <dbReference type="NCBI Taxonomy" id="7232"/>
    <lineage>
        <taxon>Eukaryota</taxon>
        <taxon>Metazoa</taxon>
        <taxon>Ecdysozoa</taxon>
        <taxon>Arthropoda</taxon>
        <taxon>Hexapoda</taxon>
        <taxon>Insecta</taxon>
        <taxon>Pterygota</taxon>
        <taxon>Neoptera</taxon>
        <taxon>Endopterygota</taxon>
        <taxon>Diptera</taxon>
        <taxon>Brachycera</taxon>
        <taxon>Muscomorpha</taxon>
        <taxon>Ephydroidea</taxon>
        <taxon>Drosophilidae</taxon>
        <taxon>Drosophila</taxon>
    </lineage>
</organism>
<dbReference type="PANTHER" id="PTHR24340:SF35">
    <property type="entry name" value="HGTX, ISOFORM C"/>
    <property type="match status" value="1"/>
</dbReference>
<feature type="compositionally biased region" description="Low complexity" evidence="7">
    <location>
        <begin position="225"/>
        <end position="236"/>
    </location>
</feature>
<evidence type="ECO:0000256" key="2">
    <source>
        <dbReference type="ARBA" id="ARBA00023125"/>
    </source>
</evidence>
<dbReference type="GO" id="GO:0048513">
    <property type="term" value="P:animal organ development"/>
    <property type="evidence" value="ECO:0007669"/>
    <property type="project" value="UniProtKB-ARBA"/>
</dbReference>
<feature type="compositionally biased region" description="Low complexity" evidence="7">
    <location>
        <begin position="615"/>
        <end position="624"/>
    </location>
</feature>
<dbReference type="GO" id="GO:0000978">
    <property type="term" value="F:RNA polymerase II cis-regulatory region sequence-specific DNA binding"/>
    <property type="evidence" value="ECO:0007669"/>
    <property type="project" value="TreeGrafter"/>
</dbReference>
<dbReference type="GO" id="GO:0030154">
    <property type="term" value="P:cell differentiation"/>
    <property type="evidence" value="ECO:0007669"/>
    <property type="project" value="TreeGrafter"/>
</dbReference>
<dbReference type="OMA" id="HPECLDY"/>
<evidence type="ECO:0000256" key="4">
    <source>
        <dbReference type="ARBA" id="ARBA00023242"/>
    </source>
</evidence>
<dbReference type="GO" id="GO:0000981">
    <property type="term" value="F:DNA-binding transcription factor activity, RNA polymerase II-specific"/>
    <property type="evidence" value="ECO:0007669"/>
    <property type="project" value="InterPro"/>
</dbReference>
<dbReference type="OrthoDB" id="6159439at2759"/>